<organism evidence="1 2">
    <name type="scientific">Aspergillus caelatus</name>
    <dbReference type="NCBI Taxonomy" id="61420"/>
    <lineage>
        <taxon>Eukaryota</taxon>
        <taxon>Fungi</taxon>
        <taxon>Dikarya</taxon>
        <taxon>Ascomycota</taxon>
        <taxon>Pezizomycotina</taxon>
        <taxon>Eurotiomycetes</taxon>
        <taxon>Eurotiomycetidae</taxon>
        <taxon>Eurotiales</taxon>
        <taxon>Aspergillaceae</taxon>
        <taxon>Aspergillus</taxon>
        <taxon>Aspergillus subgen. Circumdati</taxon>
    </lineage>
</organism>
<dbReference type="Proteomes" id="UP000326268">
    <property type="component" value="Unassembled WGS sequence"/>
</dbReference>
<dbReference type="GeneID" id="43649298"/>
<reference evidence="1 2" key="1">
    <citation type="submission" date="2019-04" db="EMBL/GenBank/DDBJ databases">
        <title>Friends and foes A comparative genomics studyof 23 Aspergillus species from section Flavi.</title>
        <authorList>
            <consortium name="DOE Joint Genome Institute"/>
            <person name="Kjaerbolling I."/>
            <person name="Vesth T."/>
            <person name="Frisvad J.C."/>
            <person name="Nybo J.L."/>
            <person name="Theobald S."/>
            <person name="Kildgaard S."/>
            <person name="Isbrandt T."/>
            <person name="Kuo A."/>
            <person name="Sato A."/>
            <person name="Lyhne E.K."/>
            <person name="Kogle M.E."/>
            <person name="Wiebenga A."/>
            <person name="Kun R.S."/>
            <person name="Lubbers R.J."/>
            <person name="Makela M.R."/>
            <person name="Barry K."/>
            <person name="Chovatia M."/>
            <person name="Clum A."/>
            <person name="Daum C."/>
            <person name="Haridas S."/>
            <person name="He G."/>
            <person name="LaButti K."/>
            <person name="Lipzen A."/>
            <person name="Mondo S."/>
            <person name="Riley R."/>
            <person name="Salamov A."/>
            <person name="Simmons B.A."/>
            <person name="Magnuson J.K."/>
            <person name="Henrissat B."/>
            <person name="Mortensen U.H."/>
            <person name="Larsen T.O."/>
            <person name="Devries R.P."/>
            <person name="Grigoriev I.V."/>
            <person name="Machida M."/>
            <person name="Baker S.E."/>
            <person name="Andersen M.R."/>
        </authorList>
    </citation>
    <scope>NUCLEOTIDE SEQUENCE [LARGE SCALE GENOMIC DNA]</scope>
    <source>
        <strain evidence="1 2">CBS 763.97</strain>
    </source>
</reference>
<sequence length="136" mass="15125">MLQLPHKALVDPAVCLHTERLNKPVPSAELHDINLIWLEQCSKYSTAIRIPLMYGLGDFHGLWVSTRDAVERYNSAFPGSPRVECGIVPMATPCIEMSFQGTNWLYRCFGFPCECAVSQGLLSESRDAVPSTLVGR</sequence>
<dbReference type="OrthoDB" id="5371334at2759"/>
<gene>
    <name evidence="1" type="ORF">BDV27DRAFT_119376</name>
</gene>
<accession>A0A5N7ALM6</accession>
<evidence type="ECO:0000313" key="1">
    <source>
        <dbReference type="EMBL" id="KAE8370741.1"/>
    </source>
</evidence>
<name>A0A5N7ALM6_9EURO</name>
<dbReference type="RefSeq" id="XP_031933822.1">
    <property type="nucleotide sequence ID" value="XM_032064852.1"/>
</dbReference>
<protein>
    <submittedName>
        <fullName evidence="1">Uncharacterized protein</fullName>
    </submittedName>
</protein>
<evidence type="ECO:0000313" key="2">
    <source>
        <dbReference type="Proteomes" id="UP000326268"/>
    </source>
</evidence>
<proteinExistence type="predicted"/>
<dbReference type="EMBL" id="ML737564">
    <property type="protein sequence ID" value="KAE8370741.1"/>
    <property type="molecule type" value="Genomic_DNA"/>
</dbReference>
<keyword evidence="2" id="KW-1185">Reference proteome</keyword>
<dbReference type="AlphaFoldDB" id="A0A5N7ALM6"/>